<proteinExistence type="predicted"/>
<dbReference type="Gene3D" id="3.40.50.1360">
    <property type="match status" value="1"/>
</dbReference>
<keyword evidence="3" id="KW-0804">Transcription</keyword>
<accession>A0ABW6ZKN1</accession>
<dbReference type="InterPro" id="IPR050313">
    <property type="entry name" value="Carb_Metab_HTH_regulators"/>
</dbReference>
<dbReference type="InterPro" id="IPR036388">
    <property type="entry name" value="WH-like_DNA-bd_sf"/>
</dbReference>
<evidence type="ECO:0000313" key="5">
    <source>
        <dbReference type="EMBL" id="MFG1254380.1"/>
    </source>
</evidence>
<name>A0ABW6ZKN1_9HYPH</name>
<evidence type="ECO:0000256" key="1">
    <source>
        <dbReference type="ARBA" id="ARBA00022491"/>
    </source>
</evidence>
<keyword evidence="5" id="KW-0238">DNA-binding</keyword>
<evidence type="ECO:0000256" key="2">
    <source>
        <dbReference type="ARBA" id="ARBA00023015"/>
    </source>
</evidence>
<keyword evidence="6" id="KW-1185">Reference proteome</keyword>
<evidence type="ECO:0000256" key="3">
    <source>
        <dbReference type="ARBA" id="ARBA00023163"/>
    </source>
</evidence>
<dbReference type="Proteomes" id="UP001604043">
    <property type="component" value="Unassembled WGS sequence"/>
</dbReference>
<sequence length="260" mass="27793">MPVLNDRQNTILSLARASGHVDVEDLALRFNVTPQTIRRDLNALCSGNLLARTHGGAVISSSVENLSYEARRQIAAPAKRAIGAAAAALISDNSSLFITIGTTTEEVARAITAHRDLLVITNNINVALRLYPFPAIRVMVAGGQVRHSDGAVVGPAAVDMIRQFKVDTAVIGASAIDEDGSLLDFDPLEVTVARAIMDNARRVILVCDRSKVGRVAPVRLGHLSQVSAFVTDHLSSDRLRAVCATHGVRVVEAPPENENR</sequence>
<dbReference type="SMART" id="SM00420">
    <property type="entry name" value="HTH_DEOR"/>
    <property type="match status" value="1"/>
</dbReference>
<dbReference type="Pfam" id="PF08220">
    <property type="entry name" value="HTH_DeoR"/>
    <property type="match status" value="1"/>
</dbReference>
<dbReference type="Pfam" id="PF00455">
    <property type="entry name" value="DeoRC"/>
    <property type="match status" value="1"/>
</dbReference>
<dbReference type="InterPro" id="IPR037171">
    <property type="entry name" value="NagB/RpiA_transferase-like"/>
</dbReference>
<comment type="caution">
    <text evidence="5">The sequence shown here is derived from an EMBL/GenBank/DDBJ whole genome shotgun (WGS) entry which is preliminary data.</text>
</comment>
<dbReference type="SUPFAM" id="SSF46785">
    <property type="entry name" value="Winged helix' DNA-binding domain"/>
    <property type="match status" value="1"/>
</dbReference>
<dbReference type="InterPro" id="IPR001034">
    <property type="entry name" value="DeoR_HTH"/>
</dbReference>
<dbReference type="PROSITE" id="PS51000">
    <property type="entry name" value="HTH_DEOR_2"/>
    <property type="match status" value="1"/>
</dbReference>
<dbReference type="GO" id="GO:0003677">
    <property type="term" value="F:DNA binding"/>
    <property type="evidence" value="ECO:0007669"/>
    <property type="project" value="UniProtKB-KW"/>
</dbReference>
<keyword evidence="1" id="KW-0678">Repressor</keyword>
<dbReference type="InterPro" id="IPR036390">
    <property type="entry name" value="WH_DNA-bd_sf"/>
</dbReference>
<dbReference type="PANTHER" id="PTHR30363">
    <property type="entry name" value="HTH-TYPE TRANSCRIPTIONAL REGULATOR SRLR-RELATED"/>
    <property type="match status" value="1"/>
</dbReference>
<reference evidence="5 6" key="1">
    <citation type="submission" date="2024-02" db="EMBL/GenBank/DDBJ databases">
        <title>Expansion and revision of Xanthobacter and proposal of Roseixanthobacter gen. nov.</title>
        <authorList>
            <person name="Soltysiak M.P.M."/>
            <person name="Jalihal A."/>
            <person name="Ory A."/>
            <person name="Chrisophersen C."/>
            <person name="Lee A.D."/>
            <person name="Boulton J."/>
            <person name="Springer M."/>
        </authorList>
    </citation>
    <scope>NUCLEOTIDE SEQUENCE [LARGE SCALE GENOMIC DNA]</scope>
    <source>
        <strain evidence="5 6">CB5</strain>
    </source>
</reference>
<dbReference type="PRINTS" id="PR00037">
    <property type="entry name" value="HTHLACR"/>
</dbReference>
<evidence type="ECO:0000259" key="4">
    <source>
        <dbReference type="PROSITE" id="PS51000"/>
    </source>
</evidence>
<keyword evidence="2" id="KW-0805">Transcription regulation</keyword>
<protein>
    <submittedName>
        <fullName evidence="5">DeoR/GlpR family DNA-binding transcription regulator</fullName>
    </submittedName>
</protein>
<dbReference type="Gene3D" id="1.10.10.10">
    <property type="entry name" value="Winged helix-like DNA-binding domain superfamily/Winged helix DNA-binding domain"/>
    <property type="match status" value="1"/>
</dbReference>
<dbReference type="EMBL" id="JBAFUR010000006">
    <property type="protein sequence ID" value="MFG1254380.1"/>
    <property type="molecule type" value="Genomic_DNA"/>
</dbReference>
<dbReference type="InterPro" id="IPR014036">
    <property type="entry name" value="DeoR-like_C"/>
</dbReference>
<dbReference type="RefSeq" id="WP_029555696.1">
    <property type="nucleotide sequence ID" value="NZ_JBAFUR010000006.1"/>
</dbReference>
<dbReference type="PANTHER" id="PTHR30363:SF4">
    <property type="entry name" value="GLYCEROL-3-PHOSPHATE REGULON REPRESSOR"/>
    <property type="match status" value="1"/>
</dbReference>
<dbReference type="SUPFAM" id="SSF100950">
    <property type="entry name" value="NagB/RpiA/CoA transferase-like"/>
    <property type="match status" value="1"/>
</dbReference>
<gene>
    <name evidence="5" type="ORF">V5F30_19360</name>
</gene>
<evidence type="ECO:0000313" key="6">
    <source>
        <dbReference type="Proteomes" id="UP001604043"/>
    </source>
</evidence>
<feature type="domain" description="HTH deoR-type" evidence="4">
    <location>
        <begin position="4"/>
        <end position="59"/>
    </location>
</feature>
<organism evidence="5 6">
    <name type="scientific">Xanthobacter aminoxidans</name>
    <dbReference type="NCBI Taxonomy" id="186280"/>
    <lineage>
        <taxon>Bacteria</taxon>
        <taxon>Pseudomonadati</taxon>
        <taxon>Pseudomonadota</taxon>
        <taxon>Alphaproteobacteria</taxon>
        <taxon>Hyphomicrobiales</taxon>
        <taxon>Xanthobacteraceae</taxon>
        <taxon>Xanthobacter</taxon>
    </lineage>
</organism>
<dbReference type="SMART" id="SM01134">
    <property type="entry name" value="DeoRC"/>
    <property type="match status" value="1"/>
</dbReference>